<feature type="transmembrane region" description="Helical" evidence="7">
    <location>
        <begin position="166"/>
        <end position="185"/>
    </location>
</feature>
<organism evidence="8 9">
    <name type="scientific">Limosilactobacillus fermentum NB-22</name>
    <dbReference type="NCBI Taxonomy" id="1408443"/>
    <lineage>
        <taxon>Bacteria</taxon>
        <taxon>Bacillati</taxon>
        <taxon>Bacillota</taxon>
        <taxon>Bacilli</taxon>
        <taxon>Lactobacillales</taxon>
        <taxon>Lactobacillaceae</taxon>
        <taxon>Limosilactobacillus</taxon>
    </lineage>
</organism>
<evidence type="ECO:0000256" key="4">
    <source>
        <dbReference type="ARBA" id="ARBA00022692"/>
    </source>
</evidence>
<keyword evidence="4 7" id="KW-0812">Transmembrane</keyword>
<accession>A0A829M0C5</accession>
<reference evidence="9" key="1">
    <citation type="submission" date="2013-10" db="EMBL/GenBank/DDBJ databases">
        <title>Draft genome sequence of Lactobacillus fermentum NB-22.</title>
        <authorList>
            <person name="Chaplin A.V."/>
            <person name="Shkoporov A.N."/>
            <person name="Khokhlova E.V."/>
            <person name="Efimov B.A."/>
            <person name="Kafarskaia L.I."/>
        </authorList>
    </citation>
    <scope>NUCLEOTIDE SEQUENCE [LARGE SCALE GENOMIC DNA]</scope>
    <source>
        <strain evidence="9">NB-22</strain>
    </source>
</reference>
<sequence length="437" mass="47973">MFAFILFAIVCFARPVALMTMELSTTLQGRGGPQLWVKTAFGHKWGFTSSWLLWVQMFPSMVMIASTLCPLFGVMIGQDQLGDNHWFTLAFIIVFYWLITLLNLKFDMAKIGGAIGIWLGVYLPMGLMFILGLAAFLKRGLDPHSMLGAFSLHGTISSLTDTKSLQYVSAVAFIFTGISTTGVYAPRLKKVTHDFPLGLLLALTVVVLLNLVNAFLIANVIPAGSDQLDNIAEPVIRYCQVLGWPSWLAQVFSLLAFLGVALQLSTWVTGPSQMMAEVAKDGLLPAKWHFYRHDAIGVAQNVVITQAVLASLFALLYALPNINSVFLMLVNTAVFIYCTVYGIIGLAFIRVRYLLPNQERPFRVGKTGNGGAWAVTGLLMVGILMIALTTLISTDRLSAVFMLLITLLLFATPLIIEHFKRPAWLTDAQADLQNGGN</sequence>
<keyword evidence="6 7" id="KW-0472">Membrane</keyword>
<dbReference type="InterPro" id="IPR002293">
    <property type="entry name" value="AA/rel_permease1"/>
</dbReference>
<dbReference type="PANTHER" id="PTHR42770:SF15">
    <property type="entry name" value="GLUTAMATE_GAMMA-AMINOBUTYRATE ANTIPORTER-RELATED"/>
    <property type="match status" value="1"/>
</dbReference>
<dbReference type="AlphaFoldDB" id="A0A829M0C5"/>
<feature type="transmembrane region" description="Helical" evidence="7">
    <location>
        <begin position="197"/>
        <end position="221"/>
    </location>
</feature>
<dbReference type="EMBL" id="AYHA01000074">
    <property type="protein sequence ID" value="ESS01666.1"/>
    <property type="molecule type" value="Genomic_DNA"/>
</dbReference>
<comment type="subcellular location">
    <subcellularLocation>
        <location evidence="1">Cell membrane</location>
        <topology evidence="1">Multi-pass membrane protein</topology>
    </subcellularLocation>
</comment>
<comment type="caution">
    <text evidence="8">The sequence shown here is derived from an EMBL/GenBank/DDBJ whole genome shotgun (WGS) entry which is preliminary data.</text>
</comment>
<dbReference type="PANTHER" id="PTHR42770">
    <property type="entry name" value="AMINO ACID TRANSPORTER-RELATED"/>
    <property type="match status" value="1"/>
</dbReference>
<gene>
    <name evidence="8" type="ORF">NB22_03530</name>
</gene>
<proteinExistence type="predicted"/>
<evidence type="ECO:0000313" key="9">
    <source>
        <dbReference type="Proteomes" id="UP000018412"/>
    </source>
</evidence>
<dbReference type="Gene3D" id="1.20.1740.10">
    <property type="entry name" value="Amino acid/polyamine transporter I"/>
    <property type="match status" value="1"/>
</dbReference>
<protein>
    <submittedName>
        <fullName evidence="8">Amino acid permease</fullName>
    </submittedName>
</protein>
<keyword evidence="3" id="KW-1003">Cell membrane</keyword>
<dbReference type="GeneID" id="83714541"/>
<keyword evidence="2" id="KW-0813">Transport</keyword>
<keyword evidence="5 7" id="KW-1133">Transmembrane helix</keyword>
<evidence type="ECO:0000256" key="6">
    <source>
        <dbReference type="ARBA" id="ARBA00023136"/>
    </source>
</evidence>
<evidence type="ECO:0000256" key="5">
    <source>
        <dbReference type="ARBA" id="ARBA00022989"/>
    </source>
</evidence>
<dbReference type="Pfam" id="PF13520">
    <property type="entry name" value="AA_permease_2"/>
    <property type="match status" value="1"/>
</dbReference>
<evidence type="ECO:0000256" key="1">
    <source>
        <dbReference type="ARBA" id="ARBA00004651"/>
    </source>
</evidence>
<dbReference type="GO" id="GO:0005886">
    <property type="term" value="C:plasma membrane"/>
    <property type="evidence" value="ECO:0007669"/>
    <property type="project" value="UniProtKB-SubCell"/>
</dbReference>
<feature type="transmembrane region" description="Helical" evidence="7">
    <location>
        <begin position="51"/>
        <end position="74"/>
    </location>
</feature>
<feature type="transmembrane region" description="Helical" evidence="7">
    <location>
        <begin position="298"/>
        <end position="319"/>
    </location>
</feature>
<feature type="transmembrane region" description="Helical" evidence="7">
    <location>
        <begin position="325"/>
        <end position="349"/>
    </location>
</feature>
<dbReference type="GO" id="GO:0022857">
    <property type="term" value="F:transmembrane transporter activity"/>
    <property type="evidence" value="ECO:0007669"/>
    <property type="project" value="InterPro"/>
</dbReference>
<evidence type="ECO:0000256" key="2">
    <source>
        <dbReference type="ARBA" id="ARBA00022448"/>
    </source>
</evidence>
<dbReference type="RefSeq" id="WP_023465833.1">
    <property type="nucleotide sequence ID" value="NZ_KI546228.1"/>
</dbReference>
<reference evidence="8 9" key="2">
    <citation type="journal article" date="2015" name="Genome Announc.">
        <title>Draft Genome Sequence of Lactobacillus fermentum NB-22.</title>
        <authorList>
            <person name="Chaplin A.V."/>
            <person name="Shkoporov A.N."/>
            <person name="Efimov B.A."/>
            <person name="Pikina A.P."/>
            <person name="Borisova O.Y."/>
            <person name="Gladko I.A."/>
            <person name="Postnikova E.A."/>
            <person name="Lordkipanidze A.E."/>
            <person name="Kafarskaia L.I."/>
        </authorList>
    </citation>
    <scope>NUCLEOTIDE SEQUENCE [LARGE SCALE GENOMIC DNA]</scope>
    <source>
        <strain evidence="8 9">NB-22</strain>
    </source>
</reference>
<feature type="transmembrane region" description="Helical" evidence="7">
    <location>
        <begin position="86"/>
        <end position="104"/>
    </location>
</feature>
<dbReference type="PIRSF" id="PIRSF006060">
    <property type="entry name" value="AA_transporter"/>
    <property type="match status" value="1"/>
</dbReference>
<feature type="transmembrane region" description="Helical" evidence="7">
    <location>
        <begin position="247"/>
        <end position="268"/>
    </location>
</feature>
<dbReference type="InterPro" id="IPR050367">
    <property type="entry name" value="APC_superfamily"/>
</dbReference>
<evidence type="ECO:0000256" key="3">
    <source>
        <dbReference type="ARBA" id="ARBA00022475"/>
    </source>
</evidence>
<evidence type="ECO:0000313" key="8">
    <source>
        <dbReference type="EMBL" id="ESS01666.1"/>
    </source>
</evidence>
<evidence type="ECO:0000256" key="7">
    <source>
        <dbReference type="SAM" id="Phobius"/>
    </source>
</evidence>
<dbReference type="Proteomes" id="UP000018412">
    <property type="component" value="Unassembled WGS sequence"/>
</dbReference>
<feature type="transmembrane region" description="Helical" evidence="7">
    <location>
        <begin position="370"/>
        <end position="392"/>
    </location>
</feature>
<feature type="transmembrane region" description="Helical" evidence="7">
    <location>
        <begin position="398"/>
        <end position="416"/>
    </location>
</feature>
<feature type="transmembrane region" description="Helical" evidence="7">
    <location>
        <begin position="116"/>
        <end position="137"/>
    </location>
</feature>
<name>A0A829M0C5_LIMFE</name>